<proteinExistence type="predicted"/>
<dbReference type="InterPro" id="IPR036188">
    <property type="entry name" value="FAD/NAD-bd_sf"/>
</dbReference>
<sequence length="456" mass="50099">MNDNSELKLNNGSRIGVIGGGPAGSFFSHFLLRQARLMDMDLHVDIYESRDFLSAGPKGCNMCAGVISESLVQALSIEGINLPTSVVQRGIDSYVMHSETETVTIRTPSEEMRIATVHRGSGPKGIRETRWKSFDRHLLEIAIETGANLVSRRVKGISLSDGKPLICAKEGEAQVYDLLVGATGINSPSLSLFENLGIGYKRPSTRKTSITELPLGLDAVSEKFGSSMHVFLLDLEGLDFAAFIPKGEFVTMCLIGDGVSRETVDSFLDHPSVKHLLPNARSAAAEACHCSPNISLGDAANPFGDRVVMIGDSGVSRLNKDGVGSAYRTAKAAAKTAIFEGISSDDFRKHYWPICRKISRDNRLGSLIFTTVNMMKGAQFSVRGSLRMCQKEQLKQGGQRRMSMVFWDMFTGSAPYREVFMRTLHPFFFSRLAWEVAMGFRFAGDGGSMVRRELWK</sequence>
<accession>A0A419ERR0</accession>
<evidence type="ECO:0000313" key="1">
    <source>
        <dbReference type="EMBL" id="RJP66108.1"/>
    </source>
</evidence>
<protein>
    <recommendedName>
        <fullName evidence="3">NAD(P)/FAD-dependent oxidoreductase</fullName>
    </recommendedName>
</protein>
<dbReference type="InterPro" id="IPR050407">
    <property type="entry name" value="Geranylgeranyl_reductase"/>
</dbReference>
<dbReference type="PANTHER" id="PTHR42685:SF21">
    <property type="entry name" value="DEHYDROGENASE (FLAVOPROTEIN)-LIKE PROTEIN"/>
    <property type="match status" value="1"/>
</dbReference>
<dbReference type="EMBL" id="QZKI01000119">
    <property type="protein sequence ID" value="RJP66108.1"/>
    <property type="molecule type" value="Genomic_DNA"/>
</dbReference>
<name>A0A419ERR0_9BACT</name>
<dbReference type="Proteomes" id="UP000285961">
    <property type="component" value="Unassembled WGS sequence"/>
</dbReference>
<dbReference type="AlphaFoldDB" id="A0A419ERR0"/>
<reference evidence="1 2" key="1">
    <citation type="journal article" date="2017" name="ISME J.">
        <title>Energy and carbon metabolisms in a deep terrestrial subsurface fluid microbial community.</title>
        <authorList>
            <person name="Momper L."/>
            <person name="Jungbluth S.P."/>
            <person name="Lee M.D."/>
            <person name="Amend J.P."/>
        </authorList>
    </citation>
    <scope>NUCLEOTIDE SEQUENCE [LARGE SCALE GENOMIC DNA]</scope>
    <source>
        <strain evidence="1">SURF_17</strain>
    </source>
</reference>
<dbReference type="PANTHER" id="PTHR42685">
    <property type="entry name" value="GERANYLGERANYL DIPHOSPHATE REDUCTASE"/>
    <property type="match status" value="1"/>
</dbReference>
<comment type="caution">
    <text evidence="1">The sequence shown here is derived from an EMBL/GenBank/DDBJ whole genome shotgun (WGS) entry which is preliminary data.</text>
</comment>
<organism evidence="1 2">
    <name type="scientific">Candidatus Abyssobacteria bacterium SURF_17</name>
    <dbReference type="NCBI Taxonomy" id="2093361"/>
    <lineage>
        <taxon>Bacteria</taxon>
        <taxon>Pseudomonadati</taxon>
        <taxon>Candidatus Hydrogenedentota</taxon>
        <taxon>Candidatus Abyssobacteria</taxon>
    </lineage>
</organism>
<evidence type="ECO:0000313" key="2">
    <source>
        <dbReference type="Proteomes" id="UP000285961"/>
    </source>
</evidence>
<dbReference type="SUPFAM" id="SSF51905">
    <property type="entry name" value="FAD/NAD(P)-binding domain"/>
    <property type="match status" value="1"/>
</dbReference>
<gene>
    <name evidence="1" type="ORF">C4532_16520</name>
</gene>
<evidence type="ECO:0008006" key="3">
    <source>
        <dbReference type="Google" id="ProtNLM"/>
    </source>
</evidence>
<dbReference type="Gene3D" id="3.50.50.60">
    <property type="entry name" value="FAD/NAD(P)-binding domain"/>
    <property type="match status" value="1"/>
</dbReference>